<evidence type="ECO:0000256" key="2">
    <source>
        <dbReference type="ARBA" id="ARBA00008780"/>
    </source>
</evidence>
<keyword evidence="10" id="KW-0732">Signal</keyword>
<dbReference type="Proteomes" id="UP000308092">
    <property type="component" value="Unassembled WGS sequence"/>
</dbReference>
<accession>A0A4S3JII5</accession>
<evidence type="ECO:0000256" key="7">
    <source>
        <dbReference type="ARBA" id="ARBA00023180"/>
    </source>
</evidence>
<dbReference type="Pfam" id="PF01735">
    <property type="entry name" value="PLA2_B"/>
    <property type="match status" value="1"/>
</dbReference>
<evidence type="ECO:0000313" key="14">
    <source>
        <dbReference type="EMBL" id="THC95162.1"/>
    </source>
</evidence>
<gene>
    <name evidence="13" type="primary">PLB1_6</name>
    <name evidence="13" type="ORF">ATNIH1004_004856</name>
    <name evidence="14" type="ORF">EYZ11_005365</name>
</gene>
<dbReference type="GO" id="GO:0046475">
    <property type="term" value="P:glycerophospholipid catabolic process"/>
    <property type="evidence" value="ECO:0007669"/>
    <property type="project" value="TreeGrafter"/>
</dbReference>
<dbReference type="GO" id="GO:0005829">
    <property type="term" value="C:cytosol"/>
    <property type="evidence" value="ECO:0007669"/>
    <property type="project" value="TreeGrafter"/>
</dbReference>
<dbReference type="EMBL" id="SOSA01000170">
    <property type="protein sequence ID" value="THC95162.1"/>
    <property type="molecule type" value="Genomic_DNA"/>
</dbReference>
<dbReference type="FunFam" id="3.40.1090.10:FF:000010">
    <property type="entry name" value="Lysophospholipase"/>
    <property type="match status" value="1"/>
</dbReference>
<dbReference type="GO" id="GO:0004623">
    <property type="term" value="F:phospholipase A2 activity"/>
    <property type="evidence" value="ECO:0007669"/>
    <property type="project" value="TreeGrafter"/>
</dbReference>
<evidence type="ECO:0000256" key="9">
    <source>
        <dbReference type="PROSITE-ProRule" id="PRU00555"/>
    </source>
</evidence>
<evidence type="ECO:0000259" key="12">
    <source>
        <dbReference type="PROSITE" id="PS51210"/>
    </source>
</evidence>
<evidence type="ECO:0000313" key="16">
    <source>
        <dbReference type="Proteomes" id="UP000324241"/>
    </source>
</evidence>
<dbReference type="PROSITE" id="PS51210">
    <property type="entry name" value="PLA2C"/>
    <property type="match status" value="1"/>
</dbReference>
<comment type="caution">
    <text evidence="14">The sequence shown here is derived from an EMBL/GenBank/DDBJ whole genome shotgun (WGS) entry which is preliminary data.</text>
</comment>
<sequence length="616" mass="66736">MKLAAVVFALTAVLSGVTPAPEYIPEENQTPKRALPNAPDGYTPTNVSCPSSRPTVRSAAKLSPSESSWLQTRRNKTKSALKDFFGHVKIKDFDAAGYIDKFSSNASSLPNIGIAFSGGGYRALMNGAGAIKAFDSRTKNSTRSGQLGGLLQSATYVAGLSGGGWLVGSIYVNNFTTISDLQTPKKGGVWQFQNSIFEGPAEGGIQLLDSADYWKDLVEDVSDKKDAGFKTTITDYWGRTLSYQLINATEGGPSYTWSSIALTNSFKKADMPMPLLVADGRNPGELVISSNATVYEFNPWEFGSFDPTVFGFAPLEYLGSPFNGGSLSTSTKCVRGFDNAGFVMGTSSSLFNQFFLQINSTSLPGFFKSTIKDILKEIGEDDDDIAAYTPNPFYNWSRETSPVANDKELDIVDGGEDLQNIPLHPIIQPERHVDVIFAIDSSADTNNNWPNGTSLVATYQRSLNSSGIGNGTAFPAVPDQDTFVNSGLNMRPTFFGCNSSNTTGPTPLIVYIPNYPYGTYSNVSTFDPSYKESQRDSIILNGYDVATMANNTRDRNWSTCVGCAVLSRSFERTKTKVPDICNQCFKRYCWDGKTNSTSESGGYEPVAWLNGSSTAS</sequence>
<evidence type="ECO:0000256" key="1">
    <source>
        <dbReference type="ARBA" id="ARBA00002169"/>
    </source>
</evidence>
<feature type="chain" id="PRO_5034144487" description="Lysophospholipase" evidence="10">
    <location>
        <begin position="20"/>
        <end position="616"/>
    </location>
</feature>
<dbReference type="GO" id="GO:0005783">
    <property type="term" value="C:endoplasmic reticulum"/>
    <property type="evidence" value="ECO:0007669"/>
    <property type="project" value="TreeGrafter"/>
</dbReference>
<dbReference type="Proteomes" id="UP000324241">
    <property type="component" value="Unassembled WGS sequence"/>
</dbReference>
<keyword evidence="5 9" id="KW-0442">Lipid degradation</keyword>
<dbReference type="PANTHER" id="PTHR10728">
    <property type="entry name" value="CYTOSOLIC PHOSPHOLIPASE A2"/>
    <property type="match status" value="1"/>
</dbReference>
<comment type="similarity">
    <text evidence="2 10">Belongs to the lysophospholipase family.</text>
</comment>
<organism evidence="14 15">
    <name type="scientific">Aspergillus tanneri</name>
    <dbReference type="NCBI Taxonomy" id="1220188"/>
    <lineage>
        <taxon>Eukaryota</taxon>
        <taxon>Fungi</taxon>
        <taxon>Dikarya</taxon>
        <taxon>Ascomycota</taxon>
        <taxon>Pezizomycotina</taxon>
        <taxon>Eurotiomycetes</taxon>
        <taxon>Eurotiomycetidae</taxon>
        <taxon>Eurotiales</taxon>
        <taxon>Aspergillaceae</taxon>
        <taxon>Aspergillus</taxon>
        <taxon>Aspergillus subgen. Circumdati</taxon>
    </lineage>
</organism>
<dbReference type="STRING" id="1220188.A0A4S3JII5"/>
<feature type="domain" description="PLA2c" evidence="12">
    <location>
        <begin position="48"/>
        <end position="595"/>
    </location>
</feature>
<evidence type="ECO:0000256" key="11">
    <source>
        <dbReference type="SAM" id="MobiDB-lite"/>
    </source>
</evidence>
<dbReference type="RefSeq" id="XP_033428327.1">
    <property type="nucleotide sequence ID" value="XM_033569521.1"/>
</dbReference>
<dbReference type="CDD" id="cd07203">
    <property type="entry name" value="cPLA2_Fungal_PLB"/>
    <property type="match status" value="1"/>
</dbReference>
<evidence type="ECO:0000256" key="5">
    <source>
        <dbReference type="ARBA" id="ARBA00022963"/>
    </source>
</evidence>
<evidence type="ECO:0000256" key="6">
    <source>
        <dbReference type="ARBA" id="ARBA00023098"/>
    </source>
</evidence>
<keyword evidence="15" id="KW-1185">Reference proteome</keyword>
<comment type="function">
    <text evidence="1">Catalyzes the release of fatty acids from lysophospholipids.</text>
</comment>
<evidence type="ECO:0000256" key="4">
    <source>
        <dbReference type="ARBA" id="ARBA00022801"/>
    </source>
</evidence>
<comment type="catalytic activity">
    <reaction evidence="8 10">
        <text>a 1-acyl-sn-glycero-3-phosphocholine + H2O = sn-glycerol 3-phosphocholine + a fatty acid + H(+)</text>
        <dbReference type="Rhea" id="RHEA:15177"/>
        <dbReference type="ChEBI" id="CHEBI:15377"/>
        <dbReference type="ChEBI" id="CHEBI:15378"/>
        <dbReference type="ChEBI" id="CHEBI:16870"/>
        <dbReference type="ChEBI" id="CHEBI:28868"/>
        <dbReference type="ChEBI" id="CHEBI:58168"/>
        <dbReference type="EC" id="3.1.1.5"/>
    </reaction>
</comment>
<evidence type="ECO:0000256" key="10">
    <source>
        <dbReference type="RuleBase" id="RU362103"/>
    </source>
</evidence>
<dbReference type="OrthoDB" id="4084751at2759"/>
<keyword evidence="4 9" id="KW-0378">Hydrolase</keyword>
<dbReference type="GO" id="GO:0004622">
    <property type="term" value="F:phosphatidylcholine lysophospholipase activity"/>
    <property type="evidence" value="ECO:0007669"/>
    <property type="project" value="UniProtKB-EC"/>
</dbReference>
<dbReference type="AlphaFoldDB" id="A0A4S3JII5"/>
<dbReference type="InterPro" id="IPR016035">
    <property type="entry name" value="Acyl_Trfase/lysoPLipase"/>
</dbReference>
<dbReference type="Gene3D" id="3.40.1090.10">
    <property type="entry name" value="Cytosolic phospholipase A2 catalytic domain"/>
    <property type="match status" value="1"/>
</dbReference>
<feature type="compositionally biased region" description="Polar residues" evidence="11">
    <location>
        <begin position="43"/>
        <end position="55"/>
    </location>
</feature>
<proteinExistence type="inferred from homology"/>
<dbReference type="PANTHER" id="PTHR10728:SF62">
    <property type="entry name" value="LYSOPHOSPHOLIPASE"/>
    <property type="match status" value="1"/>
</dbReference>
<feature type="signal peptide" evidence="10">
    <location>
        <begin position="1"/>
        <end position="19"/>
    </location>
</feature>
<name>A0A4S3JII5_9EURO</name>
<evidence type="ECO:0000256" key="8">
    <source>
        <dbReference type="ARBA" id="ARBA00049531"/>
    </source>
</evidence>
<dbReference type="EC" id="3.1.1.5" evidence="3 10"/>
<evidence type="ECO:0000256" key="3">
    <source>
        <dbReference type="ARBA" id="ARBA00013274"/>
    </source>
</evidence>
<reference evidence="13 16" key="2">
    <citation type="submission" date="2019-08" db="EMBL/GenBank/DDBJ databases">
        <title>The genome sequence of a newly discovered highly antifungal drug resistant Aspergillus species, Aspergillus tanneri NIH 1004.</title>
        <authorList>
            <person name="Mounaud S."/>
            <person name="Singh I."/>
            <person name="Joardar V."/>
            <person name="Pakala S."/>
            <person name="Pakala S."/>
            <person name="Venepally P."/>
            <person name="Chung J.K."/>
            <person name="Losada L."/>
            <person name="Nierman W.C."/>
        </authorList>
    </citation>
    <scope>NUCLEOTIDE SEQUENCE [LARGE SCALE GENOMIC DNA]</scope>
    <source>
        <strain evidence="13 16">NIH1004</strain>
    </source>
</reference>
<keyword evidence="6 9" id="KW-0443">Lipid metabolism</keyword>
<reference evidence="14 15" key="1">
    <citation type="submission" date="2019-03" db="EMBL/GenBank/DDBJ databases">
        <title>The genome sequence of a newly discovered highly antifungal drug resistant Aspergillus species, Aspergillus tanneri NIH 1004.</title>
        <authorList>
            <person name="Mounaud S."/>
            <person name="Singh I."/>
            <person name="Joardar V."/>
            <person name="Pakala S."/>
            <person name="Pakala S."/>
            <person name="Venepally P."/>
            <person name="Hoover J."/>
            <person name="Nierman W."/>
            <person name="Chung J."/>
            <person name="Losada L."/>
        </authorList>
    </citation>
    <scope>NUCLEOTIDE SEQUENCE [LARGE SCALE GENOMIC DNA]</scope>
    <source>
        <strain evidence="14 15">NIH1004</strain>
    </source>
</reference>
<protein>
    <recommendedName>
        <fullName evidence="3 10">Lysophospholipase</fullName>
        <ecNumber evidence="3 10">3.1.1.5</ecNumber>
    </recommendedName>
</protein>
<evidence type="ECO:0000313" key="15">
    <source>
        <dbReference type="Proteomes" id="UP000308092"/>
    </source>
</evidence>
<dbReference type="InterPro" id="IPR002642">
    <property type="entry name" value="LysoPLipase_cat_dom"/>
</dbReference>
<dbReference type="EMBL" id="QUQM01000003">
    <property type="protein sequence ID" value="KAA8648966.1"/>
    <property type="molecule type" value="Genomic_DNA"/>
</dbReference>
<dbReference type="GeneID" id="54327558"/>
<evidence type="ECO:0000313" key="13">
    <source>
        <dbReference type="EMBL" id="KAA8648966.1"/>
    </source>
</evidence>
<keyword evidence="7" id="KW-0325">Glycoprotein</keyword>
<dbReference type="SMART" id="SM00022">
    <property type="entry name" value="PLAc"/>
    <property type="match status" value="1"/>
</dbReference>
<dbReference type="VEuPathDB" id="FungiDB:EYZ11_005365"/>
<feature type="region of interest" description="Disordered" evidence="11">
    <location>
        <begin position="21"/>
        <end position="68"/>
    </location>
</feature>
<dbReference type="SUPFAM" id="SSF52151">
    <property type="entry name" value="FabD/lysophospholipase-like"/>
    <property type="match status" value="1"/>
</dbReference>